<reference evidence="8" key="1">
    <citation type="submission" date="2023-03" db="EMBL/GenBank/DDBJ databases">
        <title>Bacterial isolates from washroom surfaces on a university campus.</title>
        <authorList>
            <person name="Holman D.B."/>
            <person name="Gzyl K.E."/>
            <person name="Taheri A.E."/>
        </authorList>
    </citation>
    <scope>NUCLEOTIDE SEQUENCE</scope>
    <source>
        <strain evidence="8">RD03</strain>
    </source>
</reference>
<evidence type="ECO:0000256" key="3">
    <source>
        <dbReference type="ARBA" id="ARBA00023082"/>
    </source>
</evidence>
<protein>
    <submittedName>
        <fullName evidence="8">Sigma-70 family RNA polymerase sigma factor</fullName>
    </submittedName>
</protein>
<comment type="caution">
    <text evidence="8">The sequence shown here is derived from an EMBL/GenBank/DDBJ whole genome shotgun (WGS) entry which is preliminary data.</text>
</comment>
<dbReference type="Proteomes" id="UP001159179">
    <property type="component" value="Unassembled WGS sequence"/>
</dbReference>
<dbReference type="PANTHER" id="PTHR43133:SF8">
    <property type="entry name" value="RNA POLYMERASE SIGMA FACTOR HI_1459-RELATED"/>
    <property type="match status" value="1"/>
</dbReference>
<feature type="domain" description="RNA polymerase sigma-70 region 2" evidence="6">
    <location>
        <begin position="18"/>
        <end position="80"/>
    </location>
</feature>
<feature type="domain" description="RNA polymerase sigma factor 70 region 4 type 2" evidence="7">
    <location>
        <begin position="105"/>
        <end position="155"/>
    </location>
</feature>
<dbReference type="SUPFAM" id="SSF88946">
    <property type="entry name" value="Sigma2 domain of RNA polymerase sigma factors"/>
    <property type="match status" value="1"/>
</dbReference>
<dbReference type="NCBIfam" id="TIGR02937">
    <property type="entry name" value="sigma70-ECF"/>
    <property type="match status" value="1"/>
</dbReference>
<evidence type="ECO:0000256" key="4">
    <source>
        <dbReference type="ARBA" id="ARBA00023125"/>
    </source>
</evidence>
<proteinExistence type="inferred from homology"/>
<dbReference type="Gene3D" id="1.10.10.10">
    <property type="entry name" value="Winged helix-like DNA-binding domain superfamily/Winged helix DNA-binding domain"/>
    <property type="match status" value="1"/>
</dbReference>
<dbReference type="InterPro" id="IPR014284">
    <property type="entry name" value="RNA_pol_sigma-70_dom"/>
</dbReference>
<keyword evidence="4" id="KW-0238">DNA-binding</keyword>
<dbReference type="InterPro" id="IPR039425">
    <property type="entry name" value="RNA_pol_sigma-70-like"/>
</dbReference>
<dbReference type="InterPro" id="IPR007627">
    <property type="entry name" value="RNA_pol_sigma70_r2"/>
</dbReference>
<dbReference type="GO" id="GO:0003677">
    <property type="term" value="F:DNA binding"/>
    <property type="evidence" value="ECO:0007669"/>
    <property type="project" value="UniProtKB-KW"/>
</dbReference>
<accession>A0AAW6SS24</accession>
<dbReference type="Gene3D" id="1.10.1740.10">
    <property type="match status" value="1"/>
</dbReference>
<dbReference type="RefSeq" id="WP_280615509.1">
    <property type="nucleotide sequence ID" value="NZ_JAROYP010000001.1"/>
</dbReference>
<dbReference type="InterPro" id="IPR013249">
    <property type="entry name" value="RNA_pol_sigma70_r4_t2"/>
</dbReference>
<dbReference type="Pfam" id="PF04542">
    <property type="entry name" value="Sigma70_r2"/>
    <property type="match status" value="1"/>
</dbReference>
<dbReference type="InterPro" id="IPR013325">
    <property type="entry name" value="RNA_pol_sigma_r2"/>
</dbReference>
<comment type="similarity">
    <text evidence="1">Belongs to the sigma-70 factor family. ECF subfamily.</text>
</comment>
<keyword evidence="3" id="KW-0731">Sigma factor</keyword>
<dbReference type="Pfam" id="PF08281">
    <property type="entry name" value="Sigma70_r4_2"/>
    <property type="match status" value="1"/>
</dbReference>
<keyword evidence="5" id="KW-0804">Transcription</keyword>
<evidence type="ECO:0000256" key="2">
    <source>
        <dbReference type="ARBA" id="ARBA00023015"/>
    </source>
</evidence>
<dbReference type="GO" id="GO:0016987">
    <property type="term" value="F:sigma factor activity"/>
    <property type="evidence" value="ECO:0007669"/>
    <property type="project" value="UniProtKB-KW"/>
</dbReference>
<dbReference type="GO" id="GO:0006352">
    <property type="term" value="P:DNA-templated transcription initiation"/>
    <property type="evidence" value="ECO:0007669"/>
    <property type="project" value="InterPro"/>
</dbReference>
<dbReference type="SUPFAM" id="SSF88659">
    <property type="entry name" value="Sigma3 and sigma4 domains of RNA polymerase sigma factors"/>
    <property type="match status" value="1"/>
</dbReference>
<dbReference type="EMBL" id="JAROYP010000001">
    <property type="protein sequence ID" value="MDH5159631.1"/>
    <property type="molecule type" value="Genomic_DNA"/>
</dbReference>
<dbReference type="AlphaFoldDB" id="A0AAW6SS24"/>
<gene>
    <name evidence="8" type="ORF">P5X88_01710</name>
</gene>
<evidence type="ECO:0000256" key="1">
    <source>
        <dbReference type="ARBA" id="ARBA00010641"/>
    </source>
</evidence>
<dbReference type="InterPro" id="IPR013324">
    <property type="entry name" value="RNA_pol_sigma_r3/r4-like"/>
</dbReference>
<dbReference type="PANTHER" id="PTHR43133">
    <property type="entry name" value="RNA POLYMERASE ECF-TYPE SIGMA FACTO"/>
    <property type="match status" value="1"/>
</dbReference>
<evidence type="ECO:0000259" key="7">
    <source>
        <dbReference type="Pfam" id="PF08281"/>
    </source>
</evidence>
<dbReference type="InterPro" id="IPR036388">
    <property type="entry name" value="WH-like_DNA-bd_sf"/>
</dbReference>
<sequence length="222" mass="25624">MKTKLGNESGIEKTEITNFYPALKRYCRMVTRNNWDGDDLAQETMEKMLKTYIDKNTSINIALLYRIAYNRWVDQMRKDSKVVNASLKEPSYDPIKDLPELYSTIEKLVSNLSYQQTVIFILKDVFQFSLSEISESLNITEGAIKASLFRTRNRLKNIVADNDPQRLLQSTYMNMEQSEALLHATYEAIKNENPSILVELFRLFNLKSTSPSISTSLQLRAA</sequence>
<organism evidence="8 9">
    <name type="scientific">Heyndrickxia oleronia</name>
    <dbReference type="NCBI Taxonomy" id="38875"/>
    <lineage>
        <taxon>Bacteria</taxon>
        <taxon>Bacillati</taxon>
        <taxon>Bacillota</taxon>
        <taxon>Bacilli</taxon>
        <taxon>Bacillales</taxon>
        <taxon>Bacillaceae</taxon>
        <taxon>Heyndrickxia</taxon>
    </lineage>
</organism>
<evidence type="ECO:0000313" key="8">
    <source>
        <dbReference type="EMBL" id="MDH5159631.1"/>
    </source>
</evidence>
<evidence type="ECO:0000256" key="5">
    <source>
        <dbReference type="ARBA" id="ARBA00023163"/>
    </source>
</evidence>
<evidence type="ECO:0000313" key="9">
    <source>
        <dbReference type="Proteomes" id="UP001159179"/>
    </source>
</evidence>
<evidence type="ECO:0000259" key="6">
    <source>
        <dbReference type="Pfam" id="PF04542"/>
    </source>
</evidence>
<keyword evidence="2" id="KW-0805">Transcription regulation</keyword>
<name>A0AAW6SS24_9BACI</name>